<gene>
    <name evidence="9" type="ORF">TRITD_3Av1G278490</name>
</gene>
<dbReference type="EMBL" id="LT934115">
    <property type="protein sequence ID" value="VAH69851.1"/>
    <property type="molecule type" value="Genomic_DNA"/>
</dbReference>
<dbReference type="GO" id="GO:0000428">
    <property type="term" value="C:DNA-directed RNA polymerase complex"/>
    <property type="evidence" value="ECO:0007669"/>
    <property type="project" value="UniProtKB-KW"/>
</dbReference>
<dbReference type="PANTHER" id="PTHR19376">
    <property type="entry name" value="DNA-DIRECTED RNA POLYMERASE"/>
    <property type="match status" value="1"/>
</dbReference>
<dbReference type="InterPro" id="IPR000722">
    <property type="entry name" value="RNA_pol_asu"/>
</dbReference>
<name>A0A9R0VUV0_TRITD</name>
<feature type="compositionally biased region" description="Polar residues" evidence="7">
    <location>
        <begin position="888"/>
        <end position="899"/>
    </location>
</feature>
<dbReference type="AlphaFoldDB" id="A0A9R0VUV0"/>
<dbReference type="InterPro" id="IPR007081">
    <property type="entry name" value="RNA_pol_Rpb1_5"/>
</dbReference>
<feature type="region of interest" description="Disordered" evidence="7">
    <location>
        <begin position="808"/>
        <end position="1016"/>
    </location>
</feature>
<dbReference type="SUPFAM" id="SSF64484">
    <property type="entry name" value="beta and beta-prime subunits of DNA dependent RNA-polymerase"/>
    <property type="match status" value="1"/>
</dbReference>
<dbReference type="Proteomes" id="UP000324705">
    <property type="component" value="Chromosome 3A"/>
</dbReference>
<dbReference type="Gene3D" id="3.10.450.40">
    <property type="match status" value="1"/>
</dbReference>
<dbReference type="Gene3D" id="3.30.1490.180">
    <property type="entry name" value="RNA polymerase ii"/>
    <property type="match status" value="1"/>
</dbReference>
<keyword evidence="5" id="KW-0862">Zinc</keyword>
<dbReference type="GO" id="GO:0003899">
    <property type="term" value="F:DNA-directed RNA polymerase activity"/>
    <property type="evidence" value="ECO:0007669"/>
    <property type="project" value="UniProtKB-EC"/>
</dbReference>
<feature type="compositionally biased region" description="Polar residues" evidence="7">
    <location>
        <begin position="832"/>
        <end position="848"/>
    </location>
</feature>
<dbReference type="Pfam" id="PF00623">
    <property type="entry name" value="RNA_pol_Rpb1_2"/>
    <property type="match status" value="1"/>
</dbReference>
<feature type="compositionally biased region" description="Polar residues" evidence="7">
    <location>
        <begin position="808"/>
        <end position="825"/>
    </location>
</feature>
<dbReference type="GO" id="GO:0006351">
    <property type="term" value="P:DNA-templated transcription"/>
    <property type="evidence" value="ECO:0007669"/>
    <property type="project" value="InterPro"/>
</dbReference>
<dbReference type="Pfam" id="PF04998">
    <property type="entry name" value="RNA_pol_Rpb1_5"/>
    <property type="match status" value="1"/>
</dbReference>
<dbReference type="Gene3D" id="2.40.40.20">
    <property type="match status" value="1"/>
</dbReference>
<dbReference type="SMART" id="SM00663">
    <property type="entry name" value="RPOLA_N"/>
    <property type="match status" value="1"/>
</dbReference>
<feature type="compositionally biased region" description="Polar residues" evidence="7">
    <location>
        <begin position="856"/>
        <end position="880"/>
    </location>
</feature>
<evidence type="ECO:0000313" key="10">
    <source>
        <dbReference type="Proteomes" id="UP000324705"/>
    </source>
</evidence>
<proteinExistence type="predicted"/>
<reference evidence="9 10" key="1">
    <citation type="submission" date="2017-09" db="EMBL/GenBank/DDBJ databases">
        <authorList>
            <consortium name="International Durum Wheat Genome Sequencing Consortium (IDWGSC)"/>
            <person name="Milanesi L."/>
        </authorList>
    </citation>
    <scope>NUCLEOTIDE SEQUENCE [LARGE SCALE GENOMIC DNA]</scope>
    <source>
        <strain evidence="10">cv. Svevo</strain>
    </source>
</reference>
<keyword evidence="4" id="KW-0548">Nucleotidyltransferase</keyword>
<evidence type="ECO:0000256" key="7">
    <source>
        <dbReference type="SAM" id="MobiDB-lite"/>
    </source>
</evidence>
<evidence type="ECO:0000259" key="8">
    <source>
        <dbReference type="SMART" id="SM00663"/>
    </source>
</evidence>
<keyword evidence="2" id="KW-0240">DNA-directed RNA polymerase</keyword>
<dbReference type="InterPro" id="IPR006592">
    <property type="entry name" value="RNA_pol_N"/>
</dbReference>
<evidence type="ECO:0000256" key="6">
    <source>
        <dbReference type="ARBA" id="ARBA00023163"/>
    </source>
</evidence>
<dbReference type="InterPro" id="IPR045867">
    <property type="entry name" value="DNA-dir_RpoC_beta_prime"/>
</dbReference>
<dbReference type="Pfam" id="PF11523">
    <property type="entry name" value="DUF3223"/>
    <property type="match status" value="1"/>
</dbReference>
<dbReference type="Gramene" id="TRITD3Av1G278490.1">
    <property type="protein sequence ID" value="TRITD3Av1G278490.1"/>
    <property type="gene ID" value="TRITD3Av1G278490"/>
</dbReference>
<organism evidence="9 10">
    <name type="scientific">Triticum turgidum subsp. durum</name>
    <name type="common">Durum wheat</name>
    <name type="synonym">Triticum durum</name>
    <dbReference type="NCBI Taxonomy" id="4567"/>
    <lineage>
        <taxon>Eukaryota</taxon>
        <taxon>Viridiplantae</taxon>
        <taxon>Streptophyta</taxon>
        <taxon>Embryophyta</taxon>
        <taxon>Tracheophyta</taxon>
        <taxon>Spermatophyta</taxon>
        <taxon>Magnoliopsida</taxon>
        <taxon>Liliopsida</taxon>
        <taxon>Poales</taxon>
        <taxon>Poaceae</taxon>
        <taxon>BOP clade</taxon>
        <taxon>Pooideae</taxon>
        <taxon>Triticodae</taxon>
        <taxon>Triticeae</taxon>
        <taxon>Triticinae</taxon>
        <taxon>Triticum</taxon>
    </lineage>
</organism>
<feature type="domain" description="RNA polymerase N-terminal" evidence="8">
    <location>
        <begin position="1"/>
        <end position="196"/>
    </location>
</feature>
<dbReference type="PANTHER" id="PTHR19376:SF46">
    <property type="entry name" value="DNA-DIRECTED RNA POLYMERASE SUBUNIT"/>
    <property type="match status" value="1"/>
</dbReference>
<feature type="compositionally biased region" description="Polar residues" evidence="7">
    <location>
        <begin position="908"/>
        <end position="932"/>
    </location>
</feature>
<keyword evidence="3" id="KW-0808">Transferase</keyword>
<dbReference type="Gene3D" id="6.10.250.2940">
    <property type="match status" value="1"/>
</dbReference>
<evidence type="ECO:0000256" key="3">
    <source>
        <dbReference type="ARBA" id="ARBA00022679"/>
    </source>
</evidence>
<evidence type="ECO:0000256" key="4">
    <source>
        <dbReference type="ARBA" id="ARBA00022695"/>
    </source>
</evidence>
<evidence type="ECO:0000256" key="2">
    <source>
        <dbReference type="ARBA" id="ARBA00022478"/>
    </source>
</evidence>
<dbReference type="GO" id="GO:0003677">
    <property type="term" value="F:DNA binding"/>
    <property type="evidence" value="ECO:0007669"/>
    <property type="project" value="InterPro"/>
</dbReference>
<evidence type="ECO:0000313" key="9">
    <source>
        <dbReference type="EMBL" id="VAH69851.1"/>
    </source>
</evidence>
<protein>
    <recommendedName>
        <fullName evidence="1">DNA-directed RNA polymerase</fullName>
        <ecNumber evidence="1">2.7.7.6</ecNumber>
    </recommendedName>
</protein>
<keyword evidence="6" id="KW-0804">Transcription</keyword>
<sequence>MKALCISKSSSFSCRGVITGDPYIPMNVVGVPDEVARRMSVEERVTDYNIAQLQGMMDRGLCLTHEDANSITHSLDVGKANKKRTILKVGETVNRRILDGDAVFVNRPPSTDKHSVQAMYVRVHTDHTIKINPLICGPLGADFDGDCVHIFFPRSVSARAEAIELFTVEKQLVSSHNAKLNFQLKNDCLLALKKMSARKYSRMEANELINAMFTAGLIPMKRLSGGPEWSFAQILETNPIPQTIQHQTLDLDKLRKPIVDFITSSDIRFLVDQKRDSAMTKVVEQIGFLGHQLQRNGRLYSGSLVEDCVSKSLSKCGSSTNGCHPLEAHGFVRNSFCNGLNPYEDLLHSISAREKTIRASKGLVEPGVLFKNMMAMLRDVVACYDGTIRNSCGNSVVKFDSTDSSSSVTPGDPVGILAATAVTNAAYKAVLDPNQNNMASWDSMKEVLLTRAGSRNENDQKIILYLNKCSCGNNFCMERASLAVQACLKRTKVEDCATEFSIHEYMCYQDADDEEQVSCLQFFLTKSVTTQSESSARVVQLMANTISPILLDTIIKGDPRVQEVNIIWVEPQDTCWVQNSGTEQKGELALVITMDKDSTGESGDVWGTAMDACIPVMDLIDTTRSVPYSIQGVREGFGISSAFGRVTQHLSKAVGMVTKSVLEEHLTTVASSMTCTGNLHGFNSYGYKATFKALKIQAPFMKATLALAGNENLGGYGLYEFLTDVETTRATEDNIIVPYGSCLYDVDNLEEDEIEEDGVLCLGGNSPISWTDRPKANLLLHDLQGWRAEQGHQKVPAANWQHGKHVATESSATGGWNQSSSTTKVYQRRQRNSNWSSDVMQQDGNPSWNKAYVAGPSNTAITGPTSGTSGWNQSRSTTKVYQRRQRDGNWTSDATQEDGNPSWKKANVASQGNFAITGPSSSGGWSRKTNNVGRGRGGGRGAVWKSEGSHRGGNSRWKAQRVNTTSAPNFHISGPSNYGGRNIKTGNLGPSRGRGPAWRSKGPNQGGSNSGQQGSSNFTLAEQQIHAQVDPIMKEVKRIIRESRDGIKLSGDDEKFIVENILMYHPEKEKKMAGNNNYIMVAKHQKFHSSRCLYVASSDGPPTDFSYKKCLENMIRIHYPHEASSFCRKYFQ</sequence>
<accession>A0A9R0VUV0</accession>
<dbReference type="EC" id="2.7.7.6" evidence="1"/>
<keyword evidence="10" id="KW-1185">Reference proteome</keyword>
<evidence type="ECO:0000256" key="5">
    <source>
        <dbReference type="ARBA" id="ARBA00022833"/>
    </source>
</evidence>
<evidence type="ECO:0000256" key="1">
    <source>
        <dbReference type="ARBA" id="ARBA00012418"/>
    </source>
</evidence>